<dbReference type="EnsemblFungi" id="FOXG_16231T0">
    <property type="protein sequence ID" value="FOXG_16231P0"/>
    <property type="gene ID" value="FOXG_16231"/>
</dbReference>
<dbReference type="SMART" id="SM00674">
    <property type="entry name" value="CENPB"/>
    <property type="match status" value="1"/>
</dbReference>
<protein>
    <recommendedName>
        <fullName evidence="3">HTH CENPB-type domain-containing protein</fullName>
    </recommendedName>
</protein>
<dbReference type="InterPro" id="IPR006600">
    <property type="entry name" value="HTH_CenpB_DNA-bd_dom"/>
</dbReference>
<dbReference type="EnsemblFungi" id="FOXG_16148T0">
    <property type="protein sequence ID" value="FOXG_16148P0"/>
    <property type="gene ID" value="FOXG_16148"/>
</dbReference>
<accession>A0A0D2XSB0</accession>
<feature type="domain" description="HTH CENPB-type" evidence="3">
    <location>
        <begin position="57"/>
        <end position="133"/>
    </location>
</feature>
<dbReference type="PROSITE" id="PS51253">
    <property type="entry name" value="HTH_CENPB"/>
    <property type="match status" value="1"/>
</dbReference>
<dbReference type="GO" id="GO:0003677">
    <property type="term" value="F:DNA binding"/>
    <property type="evidence" value="ECO:0007669"/>
    <property type="project" value="UniProtKB-KW"/>
</dbReference>
<sequence length="315" mass="36393">MTGGSSSVRRYNSGAGRPAKAAKPGPKIKSIQDRIYKVKKPVRRKEESHPRACRLAVEKRAYSPVWPQLEKQLFEDFIQLRLQQRAVSTAWFRKRAKDIFTSSVSSEEQAVLFTFSNGWWAGFRRRYNIIKRRVTKRATQQPEAYREICGSFGKFIKRVQHDQQLSPLKQQSSPKMDIENILDTPRRRFKQRYTLNVDETPIAFEIDSGDTWDLQGSKTISVKTVRSSPSEKSRIFKDEGNQYAPGIRVIYNEHAYNNEDLMESWLKEDIPTVKSATEDFLLVMDAASFHLTDRIKVEVRRQLLTSALIPAGFLS</sequence>
<feature type="compositionally biased region" description="Low complexity" evidence="2">
    <location>
        <begin position="14"/>
        <end position="27"/>
    </location>
</feature>
<dbReference type="SUPFAM" id="SSF46689">
    <property type="entry name" value="Homeodomain-like"/>
    <property type="match status" value="1"/>
</dbReference>
<reference evidence="5" key="1">
    <citation type="journal article" date="2012" name="Mol. Plant Microbe Interact.">
        <title>A highly conserved effector in Fusarium oxysporum is required for full virulence on Arabidopsis.</title>
        <authorList>
            <person name="Thatcher L.F."/>
            <person name="Gardiner D.M."/>
            <person name="Kazan K."/>
            <person name="Manners J."/>
        </authorList>
    </citation>
    <scope>NUCLEOTIDE SEQUENCE [LARGE SCALE GENOMIC DNA]</scope>
    <source>
        <strain evidence="5">Fo5176</strain>
    </source>
</reference>
<dbReference type="Gene3D" id="1.10.10.60">
    <property type="entry name" value="Homeodomain-like"/>
    <property type="match status" value="1"/>
</dbReference>
<dbReference type="Proteomes" id="UP000002489">
    <property type="component" value="Unassembled WGS sequence"/>
</dbReference>
<dbReference type="AlphaFoldDB" id="A0A0D2XSB0"/>
<dbReference type="Pfam" id="PF03221">
    <property type="entry name" value="HTH_Tnp_Tc5"/>
    <property type="match status" value="1"/>
</dbReference>
<feature type="region of interest" description="Disordered" evidence="2">
    <location>
        <begin position="1"/>
        <end position="30"/>
    </location>
</feature>
<keyword evidence="1" id="KW-0238">DNA-binding</keyword>
<evidence type="ECO:0000256" key="1">
    <source>
        <dbReference type="ARBA" id="ARBA00023125"/>
    </source>
</evidence>
<dbReference type="EnsemblFungi" id="FOXG_06862T0">
    <property type="protein sequence ID" value="FOXG_06862P0"/>
    <property type="gene ID" value="FOXG_06862"/>
</dbReference>
<reference evidence="4" key="2">
    <citation type="submission" date="2025-05" db="UniProtKB">
        <authorList>
            <consortium name="EnsemblFungi"/>
        </authorList>
    </citation>
    <scope>IDENTIFICATION</scope>
    <source>
        <strain evidence="4">4287 / CBS 123668 / FGSC 9935 / NRRL 34936</strain>
    </source>
</reference>
<organism evidence="4 5">
    <name type="scientific">Fusarium oxysporum (strain Fo5176)</name>
    <name type="common">Fusarium vascular wilt</name>
    <dbReference type="NCBI Taxonomy" id="660025"/>
    <lineage>
        <taxon>Eukaryota</taxon>
        <taxon>Fungi</taxon>
        <taxon>Dikarya</taxon>
        <taxon>Ascomycota</taxon>
        <taxon>Pezizomycotina</taxon>
        <taxon>Sordariomycetes</taxon>
        <taxon>Hypocreomycetidae</taxon>
        <taxon>Hypocreales</taxon>
        <taxon>Nectriaceae</taxon>
        <taxon>Fusarium</taxon>
        <taxon>Fusarium oxysporum species complex</taxon>
    </lineage>
</organism>
<evidence type="ECO:0000313" key="4">
    <source>
        <dbReference type="EnsemblFungi" id="FOXG_06862P0"/>
    </source>
</evidence>
<evidence type="ECO:0000256" key="2">
    <source>
        <dbReference type="SAM" id="MobiDB-lite"/>
    </source>
</evidence>
<evidence type="ECO:0000259" key="3">
    <source>
        <dbReference type="PROSITE" id="PS51253"/>
    </source>
</evidence>
<evidence type="ECO:0000313" key="5">
    <source>
        <dbReference type="Proteomes" id="UP000002489"/>
    </source>
</evidence>
<proteinExistence type="predicted"/>
<name>A0A0D2XSB0_FUSOF</name>
<feature type="compositionally biased region" description="Polar residues" evidence="2">
    <location>
        <begin position="1"/>
        <end position="10"/>
    </location>
</feature>
<dbReference type="InterPro" id="IPR009057">
    <property type="entry name" value="Homeodomain-like_sf"/>
</dbReference>